<keyword evidence="2" id="KW-1185">Reference proteome</keyword>
<sequence>MAEAKAQDPSRSRAVVVPPCAMAAPGGKKAHSCHGATMRAVLSQDAALTLRLPPGQPQPDLRPASITNTAACIAIQLSLGRPLLWSGFWHHIGEVLLSHIFTNLKVETSRSPEVALFARLRHNWNLVTHDDSGPMSRYIPGDAEPPFLRKLRAELTACAAGVLDYKRVRAAVSCVSGCTLGAAQTPVTFQRLGVLHKERWMAKLLYTLKLALTEQHIAFLPQGTITTRQQSVGTGFAASAIKALERYLWYLTGEMPPLDLFSTKVPVGERRTLADAILEHSCDLALALASESFQPYRRPPAWPTSPTQTAGSACTSCTSIQRFSHST</sequence>
<dbReference type="AlphaFoldDB" id="A0AAD7WFN3"/>
<proteinExistence type="predicted"/>
<evidence type="ECO:0000313" key="2">
    <source>
        <dbReference type="Proteomes" id="UP001221898"/>
    </source>
</evidence>
<evidence type="ECO:0000313" key="1">
    <source>
        <dbReference type="EMBL" id="KAJ8395381.1"/>
    </source>
</evidence>
<reference evidence="1" key="1">
    <citation type="journal article" date="2023" name="Science">
        <title>Genome structures resolve the early diversification of teleost fishes.</title>
        <authorList>
            <person name="Parey E."/>
            <person name="Louis A."/>
            <person name="Montfort J."/>
            <person name="Bouchez O."/>
            <person name="Roques C."/>
            <person name="Iampietro C."/>
            <person name="Lluch J."/>
            <person name="Castinel A."/>
            <person name="Donnadieu C."/>
            <person name="Desvignes T."/>
            <person name="Floi Bucao C."/>
            <person name="Jouanno E."/>
            <person name="Wen M."/>
            <person name="Mejri S."/>
            <person name="Dirks R."/>
            <person name="Jansen H."/>
            <person name="Henkel C."/>
            <person name="Chen W.J."/>
            <person name="Zahm M."/>
            <person name="Cabau C."/>
            <person name="Klopp C."/>
            <person name="Thompson A.W."/>
            <person name="Robinson-Rechavi M."/>
            <person name="Braasch I."/>
            <person name="Lecointre G."/>
            <person name="Bobe J."/>
            <person name="Postlethwait J.H."/>
            <person name="Berthelot C."/>
            <person name="Roest Crollius H."/>
            <person name="Guiguen Y."/>
        </authorList>
    </citation>
    <scope>NUCLEOTIDE SEQUENCE</scope>
    <source>
        <strain evidence="1">NC1722</strain>
    </source>
</reference>
<comment type="caution">
    <text evidence="1">The sequence shown here is derived from an EMBL/GenBank/DDBJ whole genome shotgun (WGS) entry which is preliminary data.</text>
</comment>
<protein>
    <submittedName>
        <fullName evidence="1">Uncharacterized protein</fullName>
    </submittedName>
</protein>
<accession>A0AAD7WFN3</accession>
<organism evidence="1 2">
    <name type="scientific">Aldrovandia affinis</name>
    <dbReference type="NCBI Taxonomy" id="143900"/>
    <lineage>
        <taxon>Eukaryota</taxon>
        <taxon>Metazoa</taxon>
        <taxon>Chordata</taxon>
        <taxon>Craniata</taxon>
        <taxon>Vertebrata</taxon>
        <taxon>Euteleostomi</taxon>
        <taxon>Actinopterygii</taxon>
        <taxon>Neopterygii</taxon>
        <taxon>Teleostei</taxon>
        <taxon>Notacanthiformes</taxon>
        <taxon>Halosauridae</taxon>
        <taxon>Aldrovandia</taxon>
    </lineage>
</organism>
<name>A0AAD7WFN3_9TELE</name>
<gene>
    <name evidence="1" type="ORF">AAFF_G00033660</name>
</gene>
<dbReference type="Proteomes" id="UP001221898">
    <property type="component" value="Unassembled WGS sequence"/>
</dbReference>
<dbReference type="EMBL" id="JAINUG010000117">
    <property type="protein sequence ID" value="KAJ8395381.1"/>
    <property type="molecule type" value="Genomic_DNA"/>
</dbReference>